<evidence type="ECO:0000313" key="3">
    <source>
        <dbReference type="Proteomes" id="UP000198287"/>
    </source>
</evidence>
<gene>
    <name evidence="2" type="ORF">Fcan01_17564</name>
</gene>
<reference evidence="2 3" key="1">
    <citation type="submission" date="2015-12" db="EMBL/GenBank/DDBJ databases">
        <title>The genome of Folsomia candida.</title>
        <authorList>
            <person name="Faddeeva A."/>
            <person name="Derks M.F."/>
            <person name="Anvar Y."/>
            <person name="Smit S."/>
            <person name="Van Straalen N."/>
            <person name="Roelofs D."/>
        </authorList>
    </citation>
    <scope>NUCLEOTIDE SEQUENCE [LARGE SCALE GENOMIC DNA]</scope>
    <source>
        <strain evidence="2 3">VU population</strain>
        <tissue evidence="2">Whole body</tissue>
    </source>
</reference>
<comment type="caution">
    <text evidence="2">The sequence shown here is derived from an EMBL/GenBank/DDBJ whole genome shotgun (WGS) entry which is preliminary data.</text>
</comment>
<protein>
    <submittedName>
        <fullName evidence="2">Uncharacterized protein</fullName>
    </submittedName>
</protein>
<dbReference type="Proteomes" id="UP000198287">
    <property type="component" value="Unassembled WGS sequence"/>
</dbReference>
<feature type="compositionally biased region" description="Acidic residues" evidence="1">
    <location>
        <begin position="175"/>
        <end position="193"/>
    </location>
</feature>
<name>A0A226DR24_FOLCA</name>
<accession>A0A226DR24</accession>
<evidence type="ECO:0000313" key="2">
    <source>
        <dbReference type="EMBL" id="OXA47653.1"/>
    </source>
</evidence>
<feature type="compositionally biased region" description="Polar residues" evidence="1">
    <location>
        <begin position="163"/>
        <end position="174"/>
    </location>
</feature>
<keyword evidence="3" id="KW-1185">Reference proteome</keyword>
<evidence type="ECO:0000256" key="1">
    <source>
        <dbReference type="SAM" id="MobiDB-lite"/>
    </source>
</evidence>
<dbReference type="AlphaFoldDB" id="A0A226DR24"/>
<feature type="region of interest" description="Disordered" evidence="1">
    <location>
        <begin position="163"/>
        <end position="193"/>
    </location>
</feature>
<organism evidence="2 3">
    <name type="scientific">Folsomia candida</name>
    <name type="common">Springtail</name>
    <dbReference type="NCBI Taxonomy" id="158441"/>
    <lineage>
        <taxon>Eukaryota</taxon>
        <taxon>Metazoa</taxon>
        <taxon>Ecdysozoa</taxon>
        <taxon>Arthropoda</taxon>
        <taxon>Hexapoda</taxon>
        <taxon>Collembola</taxon>
        <taxon>Entomobryomorpha</taxon>
        <taxon>Isotomoidea</taxon>
        <taxon>Isotomidae</taxon>
        <taxon>Proisotominae</taxon>
        <taxon>Folsomia</taxon>
    </lineage>
</organism>
<proteinExistence type="predicted"/>
<dbReference type="EMBL" id="LNIX01000013">
    <property type="protein sequence ID" value="OXA47653.1"/>
    <property type="molecule type" value="Genomic_DNA"/>
</dbReference>
<sequence length="193" mass="21486">MKGQLVPAMIGVVPQIQVFTQFVCIKLYSKIQLPGFIIFPLLLIDSAINNLVIETMAAKVNTNSVKLLSVLNCQLKSLPRRSKCRKELKSCTAKRIQFGQNFVDKGTPLVIENFCIILESESARKVDYQLSHWRLHRATVQPPVVQLAPISAVTPSHSLDVTSLVPQGFTNQPSPDDDDRDDGDDRDDNDADI</sequence>